<evidence type="ECO:0000313" key="2">
    <source>
        <dbReference type="EMBL" id="CAA2974174.1"/>
    </source>
</evidence>
<name>A0A8S0R7B9_OLEEU</name>
<dbReference type="InterPro" id="IPR001623">
    <property type="entry name" value="DnaJ_domain"/>
</dbReference>
<organism evidence="2 3">
    <name type="scientific">Olea europaea subsp. europaea</name>
    <dbReference type="NCBI Taxonomy" id="158383"/>
    <lineage>
        <taxon>Eukaryota</taxon>
        <taxon>Viridiplantae</taxon>
        <taxon>Streptophyta</taxon>
        <taxon>Embryophyta</taxon>
        <taxon>Tracheophyta</taxon>
        <taxon>Spermatophyta</taxon>
        <taxon>Magnoliopsida</taxon>
        <taxon>eudicotyledons</taxon>
        <taxon>Gunneridae</taxon>
        <taxon>Pentapetalae</taxon>
        <taxon>asterids</taxon>
        <taxon>lamiids</taxon>
        <taxon>Lamiales</taxon>
        <taxon>Oleaceae</taxon>
        <taxon>Oleeae</taxon>
        <taxon>Olea</taxon>
    </lineage>
</organism>
<dbReference type="Pfam" id="PF00226">
    <property type="entry name" value="DnaJ"/>
    <property type="match status" value="1"/>
</dbReference>
<dbReference type="SMART" id="SM00271">
    <property type="entry name" value="DnaJ"/>
    <property type="match status" value="1"/>
</dbReference>
<protein>
    <recommendedName>
        <fullName evidence="1">J domain-containing protein</fullName>
    </recommendedName>
</protein>
<dbReference type="AlphaFoldDB" id="A0A8S0R7B9"/>
<dbReference type="EMBL" id="CACTIH010002152">
    <property type="protein sequence ID" value="CAA2974174.1"/>
    <property type="molecule type" value="Genomic_DNA"/>
</dbReference>
<dbReference type="Proteomes" id="UP000594638">
    <property type="component" value="Unassembled WGS sequence"/>
</dbReference>
<dbReference type="Gramene" id="OE9A017004T1">
    <property type="protein sequence ID" value="OE9A017004C1"/>
    <property type="gene ID" value="OE9A017004"/>
</dbReference>
<dbReference type="PROSITE" id="PS50076">
    <property type="entry name" value="DNAJ_2"/>
    <property type="match status" value="1"/>
</dbReference>
<dbReference type="CDD" id="cd06257">
    <property type="entry name" value="DnaJ"/>
    <property type="match status" value="1"/>
</dbReference>
<dbReference type="PANTHER" id="PTHR44240:SF10">
    <property type="entry name" value="J DOMAIN-CONTAINING PROTEIN"/>
    <property type="match status" value="1"/>
</dbReference>
<dbReference type="InterPro" id="IPR052276">
    <property type="entry name" value="Diphthamide-biosynth_chaperone"/>
</dbReference>
<dbReference type="SUPFAM" id="SSF46565">
    <property type="entry name" value="Chaperone J-domain"/>
    <property type="match status" value="1"/>
</dbReference>
<comment type="caution">
    <text evidence="2">The sequence shown here is derived from an EMBL/GenBank/DDBJ whole genome shotgun (WGS) entry which is preliminary data.</text>
</comment>
<evidence type="ECO:0000313" key="3">
    <source>
        <dbReference type="Proteomes" id="UP000594638"/>
    </source>
</evidence>
<keyword evidence="3" id="KW-1185">Reference proteome</keyword>
<dbReference type="Gene3D" id="1.10.287.110">
    <property type="entry name" value="DnaJ domain"/>
    <property type="match status" value="1"/>
</dbReference>
<reference evidence="2 3" key="1">
    <citation type="submission" date="2019-12" db="EMBL/GenBank/DDBJ databases">
        <authorList>
            <person name="Alioto T."/>
            <person name="Alioto T."/>
            <person name="Gomez Garrido J."/>
        </authorList>
    </citation>
    <scope>NUCLEOTIDE SEQUENCE [LARGE SCALE GENOMIC DNA]</scope>
</reference>
<dbReference type="InterPro" id="IPR036869">
    <property type="entry name" value="J_dom_sf"/>
</dbReference>
<gene>
    <name evidence="2" type="ORF">OLEA9_A017004</name>
</gene>
<sequence length="136" mass="15375">MLTYLASILAPSSIGFRQPRIFPSTKMEAPHSRSPKSFYEVLGVPMGSSSQEIKDAYRKLARICHPDVAIADEKAVSVEELMRIHAAYSVLSDVEKRADYDRRIFRPHRISGSYSVTCISTSGDTTCRNWETDQCW</sequence>
<dbReference type="PRINTS" id="PR00625">
    <property type="entry name" value="JDOMAIN"/>
</dbReference>
<accession>A0A8S0R7B9</accession>
<dbReference type="PANTHER" id="PTHR44240">
    <property type="entry name" value="DNAJ DOMAIN (PROKARYOTIC HEAT SHOCK PROTEIN)-RELATED"/>
    <property type="match status" value="1"/>
</dbReference>
<dbReference type="OrthoDB" id="445556at2759"/>
<proteinExistence type="predicted"/>
<feature type="domain" description="J" evidence="1">
    <location>
        <begin position="37"/>
        <end position="104"/>
    </location>
</feature>
<evidence type="ECO:0000259" key="1">
    <source>
        <dbReference type="PROSITE" id="PS50076"/>
    </source>
</evidence>